<dbReference type="GO" id="GO:0051536">
    <property type="term" value="F:iron-sulfur cluster binding"/>
    <property type="evidence" value="ECO:0007669"/>
    <property type="project" value="UniProtKB-KW"/>
</dbReference>
<evidence type="ECO:0000259" key="5">
    <source>
        <dbReference type="PROSITE" id="PS50903"/>
    </source>
</evidence>
<feature type="domain" description="4Fe-4S ferredoxin-type" evidence="6">
    <location>
        <begin position="37"/>
        <end position="66"/>
    </location>
</feature>
<dbReference type="SUPFAM" id="SSF54862">
    <property type="entry name" value="4Fe-4S ferredoxins"/>
    <property type="match status" value="1"/>
</dbReference>
<dbReference type="InterPro" id="IPR017896">
    <property type="entry name" value="4Fe4S_Fe-S-bd"/>
</dbReference>
<dbReference type="InterPro" id="IPR024934">
    <property type="entry name" value="Rubredoxin-like_dom"/>
</dbReference>
<sequence>MSNPKSGSKKYAVRNLRLCTKDCLCLYVCPTGATDTENSIIDVAKCIGCGDCADSCPSGAITMMPYELPEQQPKDDKVTDANRRLILSKAEAENLASQIPGALGKAIERSSRLMAEDLCREAGFMLPQSRNAKEFLKKIRSYPGVPKEAVDSLLNSIEFHEGSSAKETEEKWKCSVCGYVHTGKLSEYFTCPICGQPHTAFERIQ</sequence>
<keyword evidence="2" id="KW-0479">Metal-binding</keyword>
<reference evidence="7" key="1">
    <citation type="submission" date="2020-10" db="EMBL/GenBank/DDBJ databases">
        <authorList>
            <person name="Gilroy R."/>
        </authorList>
    </citation>
    <scope>NUCLEOTIDE SEQUENCE</scope>
    <source>
        <strain evidence="7">CHK33-4379</strain>
    </source>
</reference>
<dbReference type="Gene3D" id="3.30.70.20">
    <property type="match status" value="1"/>
</dbReference>
<dbReference type="PROSITE" id="PS00198">
    <property type="entry name" value="4FE4S_FER_1"/>
    <property type="match status" value="1"/>
</dbReference>
<keyword evidence="4" id="KW-0411">Iron-sulfur</keyword>
<dbReference type="SUPFAM" id="SSF57802">
    <property type="entry name" value="Rubredoxin-like"/>
    <property type="match status" value="1"/>
</dbReference>
<dbReference type="AlphaFoldDB" id="A0A9D1GTG9"/>
<dbReference type="GO" id="GO:0005506">
    <property type="term" value="F:iron ion binding"/>
    <property type="evidence" value="ECO:0007669"/>
    <property type="project" value="InterPro"/>
</dbReference>
<evidence type="ECO:0000256" key="1">
    <source>
        <dbReference type="ARBA" id="ARBA00001965"/>
    </source>
</evidence>
<dbReference type="PROSITE" id="PS51379">
    <property type="entry name" value="4FE4S_FER_2"/>
    <property type="match status" value="1"/>
</dbReference>
<evidence type="ECO:0000256" key="3">
    <source>
        <dbReference type="ARBA" id="ARBA00023004"/>
    </source>
</evidence>
<evidence type="ECO:0000313" key="8">
    <source>
        <dbReference type="Proteomes" id="UP000824136"/>
    </source>
</evidence>
<comment type="cofactor">
    <cofactor evidence="1">
        <name>Fe(3+)</name>
        <dbReference type="ChEBI" id="CHEBI:29034"/>
    </cofactor>
</comment>
<proteinExistence type="predicted"/>
<dbReference type="Pfam" id="PF00037">
    <property type="entry name" value="Fer4"/>
    <property type="match status" value="1"/>
</dbReference>
<accession>A0A9D1GTG9</accession>
<evidence type="ECO:0000313" key="7">
    <source>
        <dbReference type="EMBL" id="HIT58772.1"/>
    </source>
</evidence>
<keyword evidence="3" id="KW-0408">Iron</keyword>
<feature type="domain" description="Rubredoxin-like" evidence="5">
    <location>
        <begin position="169"/>
        <end position="204"/>
    </location>
</feature>
<dbReference type="Proteomes" id="UP000824136">
    <property type="component" value="Unassembled WGS sequence"/>
</dbReference>
<evidence type="ECO:0000256" key="4">
    <source>
        <dbReference type="ARBA" id="ARBA00023014"/>
    </source>
</evidence>
<evidence type="ECO:0000256" key="2">
    <source>
        <dbReference type="ARBA" id="ARBA00022723"/>
    </source>
</evidence>
<gene>
    <name evidence="7" type="ORF">IAC39_03555</name>
</gene>
<dbReference type="InterPro" id="IPR048574">
    <property type="entry name" value="RUBY_RBDX"/>
</dbReference>
<dbReference type="EMBL" id="DVLL01000014">
    <property type="protein sequence ID" value="HIT58772.1"/>
    <property type="molecule type" value="Genomic_DNA"/>
</dbReference>
<comment type="caution">
    <text evidence="7">The sequence shown here is derived from an EMBL/GenBank/DDBJ whole genome shotgun (WGS) entry which is preliminary data.</text>
</comment>
<dbReference type="InterPro" id="IPR017900">
    <property type="entry name" value="4Fe4S_Fe_S_CS"/>
</dbReference>
<dbReference type="PROSITE" id="PS50903">
    <property type="entry name" value="RUBREDOXIN_LIKE"/>
    <property type="match status" value="1"/>
</dbReference>
<dbReference type="Pfam" id="PF21349">
    <property type="entry name" value="RUBY_RBDX"/>
    <property type="match status" value="1"/>
</dbReference>
<protein>
    <submittedName>
        <fullName evidence="7">4Fe-4S binding protein</fullName>
    </submittedName>
</protein>
<dbReference type="Gene3D" id="2.20.28.10">
    <property type="match status" value="1"/>
</dbReference>
<reference evidence="7" key="2">
    <citation type="journal article" date="2021" name="PeerJ">
        <title>Extensive microbial diversity within the chicken gut microbiome revealed by metagenomics and culture.</title>
        <authorList>
            <person name="Gilroy R."/>
            <person name="Ravi A."/>
            <person name="Getino M."/>
            <person name="Pursley I."/>
            <person name="Horton D.L."/>
            <person name="Alikhan N.F."/>
            <person name="Baker D."/>
            <person name="Gharbi K."/>
            <person name="Hall N."/>
            <person name="Watson M."/>
            <person name="Adriaenssens E.M."/>
            <person name="Foster-Nyarko E."/>
            <person name="Jarju S."/>
            <person name="Secka A."/>
            <person name="Antonio M."/>
            <person name="Oren A."/>
            <person name="Chaudhuri R.R."/>
            <person name="La Ragione R."/>
            <person name="Hildebrand F."/>
            <person name="Pallen M.J."/>
        </authorList>
    </citation>
    <scope>NUCLEOTIDE SEQUENCE</scope>
    <source>
        <strain evidence="7">CHK33-4379</strain>
    </source>
</reference>
<organism evidence="7 8">
    <name type="scientific">Candidatus Faeciplasma pullistercoris</name>
    <dbReference type="NCBI Taxonomy" id="2840800"/>
    <lineage>
        <taxon>Bacteria</taxon>
        <taxon>Bacillati</taxon>
        <taxon>Bacillota</taxon>
        <taxon>Clostridia</taxon>
        <taxon>Eubacteriales</taxon>
        <taxon>Oscillospiraceae</taxon>
        <taxon>Oscillospiraceae incertae sedis</taxon>
        <taxon>Candidatus Faeciplasma</taxon>
    </lineage>
</organism>
<evidence type="ECO:0000259" key="6">
    <source>
        <dbReference type="PROSITE" id="PS51379"/>
    </source>
</evidence>
<name>A0A9D1GTG9_9FIRM</name>